<proteinExistence type="inferred from homology"/>
<dbReference type="NCBIfam" id="TIGR02937">
    <property type="entry name" value="sigma70-ECF"/>
    <property type="match status" value="1"/>
</dbReference>
<evidence type="ECO:0000259" key="6">
    <source>
        <dbReference type="Pfam" id="PF08281"/>
    </source>
</evidence>
<evidence type="ECO:0000313" key="7">
    <source>
        <dbReference type="EMBL" id="MFC5404940.1"/>
    </source>
</evidence>
<feature type="domain" description="RNA polymerase sigma-70 region 2" evidence="5">
    <location>
        <begin position="4"/>
        <end position="68"/>
    </location>
</feature>
<dbReference type="PANTHER" id="PTHR43133:SF60">
    <property type="entry name" value="RNA POLYMERASE SIGMA FACTOR SIGV"/>
    <property type="match status" value="1"/>
</dbReference>
<dbReference type="Pfam" id="PF08281">
    <property type="entry name" value="Sigma70_r4_2"/>
    <property type="match status" value="1"/>
</dbReference>
<dbReference type="Pfam" id="PF04542">
    <property type="entry name" value="Sigma70_r2"/>
    <property type="match status" value="1"/>
</dbReference>
<dbReference type="SUPFAM" id="SSF88659">
    <property type="entry name" value="Sigma3 and sigma4 domains of RNA polymerase sigma factors"/>
    <property type="match status" value="1"/>
</dbReference>
<protein>
    <submittedName>
        <fullName evidence="7">Sigma-70 family RNA polymerase sigma factor</fullName>
    </submittedName>
</protein>
<evidence type="ECO:0000256" key="1">
    <source>
        <dbReference type="ARBA" id="ARBA00010641"/>
    </source>
</evidence>
<evidence type="ECO:0000256" key="2">
    <source>
        <dbReference type="ARBA" id="ARBA00023015"/>
    </source>
</evidence>
<dbReference type="RefSeq" id="WP_378135683.1">
    <property type="nucleotide sequence ID" value="NZ_JBHSMI010000028.1"/>
</dbReference>
<dbReference type="InterPro" id="IPR014284">
    <property type="entry name" value="RNA_pol_sigma-70_dom"/>
</dbReference>
<keyword evidence="8" id="KW-1185">Reference proteome</keyword>
<dbReference type="InterPro" id="IPR007627">
    <property type="entry name" value="RNA_pol_sigma70_r2"/>
</dbReference>
<dbReference type="PANTHER" id="PTHR43133">
    <property type="entry name" value="RNA POLYMERASE ECF-TYPE SIGMA FACTO"/>
    <property type="match status" value="1"/>
</dbReference>
<comment type="caution">
    <text evidence="7">The sequence shown here is derived from an EMBL/GenBank/DDBJ whole genome shotgun (WGS) entry which is preliminary data.</text>
</comment>
<sequence length="175" mass="20705">MRTLMERYGDELTRTAYLLTRDRQAAEEATMDAFVQAFGRIRQLKHPDKLKNWLLRIVVNRCRMKMRTWNWRRVFPFADVDRLSGATATDPENLLLEEWRNERLSEAILRLDYKYREPIVLHYFNEMTVSEIAEQTFEKENTIKSRLARARAKLKSLLEEEDGNESGENAGANAY</sequence>
<dbReference type="InterPro" id="IPR013249">
    <property type="entry name" value="RNA_pol_sigma70_r4_t2"/>
</dbReference>
<dbReference type="InterPro" id="IPR036388">
    <property type="entry name" value="WH-like_DNA-bd_sf"/>
</dbReference>
<dbReference type="CDD" id="cd06171">
    <property type="entry name" value="Sigma70_r4"/>
    <property type="match status" value="1"/>
</dbReference>
<name>A0ABW0HX61_9BACL</name>
<evidence type="ECO:0000313" key="8">
    <source>
        <dbReference type="Proteomes" id="UP001596113"/>
    </source>
</evidence>
<accession>A0ABW0HX61</accession>
<feature type="domain" description="RNA polymerase sigma factor 70 region 4 type 2" evidence="6">
    <location>
        <begin position="102"/>
        <end position="154"/>
    </location>
</feature>
<dbReference type="EMBL" id="JBHSMI010000028">
    <property type="protein sequence ID" value="MFC5404940.1"/>
    <property type="molecule type" value="Genomic_DNA"/>
</dbReference>
<dbReference type="InterPro" id="IPR013325">
    <property type="entry name" value="RNA_pol_sigma_r2"/>
</dbReference>
<dbReference type="SUPFAM" id="SSF88946">
    <property type="entry name" value="Sigma2 domain of RNA polymerase sigma factors"/>
    <property type="match status" value="1"/>
</dbReference>
<dbReference type="InterPro" id="IPR013324">
    <property type="entry name" value="RNA_pol_sigma_r3/r4-like"/>
</dbReference>
<evidence type="ECO:0000256" key="3">
    <source>
        <dbReference type="ARBA" id="ARBA00023082"/>
    </source>
</evidence>
<keyword evidence="2" id="KW-0805">Transcription regulation</keyword>
<dbReference type="InterPro" id="IPR039425">
    <property type="entry name" value="RNA_pol_sigma-70-like"/>
</dbReference>
<dbReference type="Proteomes" id="UP001596113">
    <property type="component" value="Unassembled WGS sequence"/>
</dbReference>
<keyword evidence="4" id="KW-0804">Transcription</keyword>
<dbReference type="Gene3D" id="1.10.1740.10">
    <property type="match status" value="1"/>
</dbReference>
<evidence type="ECO:0000256" key="4">
    <source>
        <dbReference type="ARBA" id="ARBA00023163"/>
    </source>
</evidence>
<dbReference type="Gene3D" id="1.10.10.10">
    <property type="entry name" value="Winged helix-like DNA-binding domain superfamily/Winged helix DNA-binding domain"/>
    <property type="match status" value="1"/>
</dbReference>
<keyword evidence="3" id="KW-0731">Sigma factor</keyword>
<comment type="similarity">
    <text evidence="1">Belongs to the sigma-70 factor family. ECF subfamily.</text>
</comment>
<gene>
    <name evidence="7" type="ORF">ACFPOF_19540</name>
</gene>
<reference evidence="8" key="1">
    <citation type="journal article" date="2019" name="Int. J. Syst. Evol. Microbiol.">
        <title>The Global Catalogue of Microorganisms (GCM) 10K type strain sequencing project: providing services to taxonomists for standard genome sequencing and annotation.</title>
        <authorList>
            <consortium name="The Broad Institute Genomics Platform"/>
            <consortium name="The Broad Institute Genome Sequencing Center for Infectious Disease"/>
            <person name="Wu L."/>
            <person name="Ma J."/>
        </authorList>
    </citation>
    <scope>NUCLEOTIDE SEQUENCE [LARGE SCALE GENOMIC DNA]</scope>
    <source>
        <strain evidence="8">CGMCC 1.18575</strain>
    </source>
</reference>
<organism evidence="7 8">
    <name type="scientific">Cohnella soli</name>
    <dbReference type="NCBI Taxonomy" id="425005"/>
    <lineage>
        <taxon>Bacteria</taxon>
        <taxon>Bacillati</taxon>
        <taxon>Bacillota</taxon>
        <taxon>Bacilli</taxon>
        <taxon>Bacillales</taxon>
        <taxon>Paenibacillaceae</taxon>
        <taxon>Cohnella</taxon>
    </lineage>
</organism>
<evidence type="ECO:0000259" key="5">
    <source>
        <dbReference type="Pfam" id="PF04542"/>
    </source>
</evidence>